<evidence type="ECO:0000313" key="3">
    <source>
        <dbReference type="Proteomes" id="UP001165740"/>
    </source>
</evidence>
<dbReference type="OMA" id="GPFSQHN"/>
<dbReference type="PANTHER" id="PTHR33663">
    <property type="entry name" value="COILED-COIL DOMAIN-CONTAINING PROTEIN 177"/>
    <property type="match status" value="1"/>
</dbReference>
<dbReference type="RefSeq" id="XP_055879272.1">
    <property type="nucleotide sequence ID" value="XM_056023297.1"/>
</dbReference>
<feature type="coiled-coil region" evidence="1">
    <location>
        <begin position="228"/>
        <end position="255"/>
    </location>
</feature>
<reference evidence="4" key="1">
    <citation type="submission" date="2025-08" db="UniProtKB">
        <authorList>
            <consortium name="RefSeq"/>
        </authorList>
    </citation>
    <scope>IDENTIFICATION</scope>
</reference>
<feature type="coiled-coil region" evidence="1">
    <location>
        <begin position="495"/>
        <end position="553"/>
    </location>
</feature>
<sequence length="604" mass="71586">MLNRNISFATALLAIIMETGINIDLNNLEDVKFESSKYVLTSPRSLEACSRLYVKPVELLYKPLAEFQEELLPQDVPLSTIYDLYDEREHIRQKKLQLCREERSRLIREGTQLKGIKVESNTQSDAARHGRLMQKSSQKEAKRVISKENSTSRLQTQDKESAKLHRELVSKKESRCSKLTNFSSKRPQSAERKTQRCSPSVTLGTKVVYRSGSAPSSVKLPARDEKILKLMKDRREKEQENLSRINQTHQIWEDQKIKEKIFKITAESKRRELLAEEKRLKSLHKLETNESKEKEEDFERQWKQLQMRESDFQTELLQMNTLRKQELQLSDKIRKQSRLNKIKELNQMSAEFKADQIAQMLLSKQISDLESASEKKDVRIHQEHLRKFLENRQEREQFEQRKKFLQLQEKQNKDLVRSSMEIRLNQAEANLDQILNERKRLLEEYQLQEKAKIKRAQTAHKRSEEESKELGLTLLEHKKLIEARALETVSRSIELKALLAQKQRREKEIEHQKNLSRLQKEEEKWRRALERSLLEKDRKIDELLEEKEKLVSQTRAMAQLSQTLRDDIKEKYQSDTFDKKVLEAQLYANLERKQMLRSATVTRK</sequence>
<dbReference type="AlphaFoldDB" id="A0A9W2ZWC5"/>
<accession>A0A9W2ZWC5</accession>
<keyword evidence="1" id="KW-0175">Coiled coil</keyword>
<dbReference type="OrthoDB" id="200110at2759"/>
<keyword evidence="3" id="KW-1185">Reference proteome</keyword>
<feature type="region of interest" description="Disordered" evidence="2">
    <location>
        <begin position="118"/>
        <end position="164"/>
    </location>
</feature>
<dbReference type="GeneID" id="106061992"/>
<evidence type="ECO:0000313" key="4">
    <source>
        <dbReference type="RefSeq" id="XP_055879272.1"/>
    </source>
</evidence>
<protein>
    <submittedName>
        <fullName evidence="4">Coiled-coil domain-containing protein 177-like</fullName>
    </submittedName>
</protein>
<feature type="compositionally biased region" description="Basic and acidic residues" evidence="2">
    <location>
        <begin position="137"/>
        <end position="146"/>
    </location>
</feature>
<proteinExistence type="predicted"/>
<evidence type="ECO:0000256" key="2">
    <source>
        <dbReference type="SAM" id="MobiDB-lite"/>
    </source>
</evidence>
<dbReference type="Pfam" id="PF15558">
    <property type="entry name" value="DUF4659"/>
    <property type="match status" value="1"/>
</dbReference>
<dbReference type="PANTHER" id="PTHR33663:SF2">
    <property type="entry name" value="COILED-COIL DOMAIN-CONTAINING PROTEIN 177"/>
    <property type="match status" value="1"/>
</dbReference>
<evidence type="ECO:0000256" key="1">
    <source>
        <dbReference type="SAM" id="Coils"/>
    </source>
</evidence>
<gene>
    <name evidence="4" type="primary">LOC106061992</name>
</gene>
<feature type="coiled-coil region" evidence="1">
    <location>
        <begin position="417"/>
        <end position="451"/>
    </location>
</feature>
<name>A0A9W2ZWC5_BIOGL</name>
<dbReference type="Proteomes" id="UP001165740">
    <property type="component" value="Chromosome 1"/>
</dbReference>
<organism evidence="3 4">
    <name type="scientific">Biomphalaria glabrata</name>
    <name type="common">Bloodfluke planorb</name>
    <name type="synonym">Freshwater snail</name>
    <dbReference type="NCBI Taxonomy" id="6526"/>
    <lineage>
        <taxon>Eukaryota</taxon>
        <taxon>Metazoa</taxon>
        <taxon>Spiralia</taxon>
        <taxon>Lophotrochozoa</taxon>
        <taxon>Mollusca</taxon>
        <taxon>Gastropoda</taxon>
        <taxon>Heterobranchia</taxon>
        <taxon>Euthyneura</taxon>
        <taxon>Panpulmonata</taxon>
        <taxon>Hygrophila</taxon>
        <taxon>Lymnaeoidea</taxon>
        <taxon>Planorbidae</taxon>
        <taxon>Biomphalaria</taxon>
    </lineage>
</organism>
<dbReference type="InterPro" id="IPR029090">
    <property type="entry name" value="DUF4659"/>
</dbReference>